<sequence length="223" mass="25213">MSTSVEVDHLRYWYAAPEPVYLVVFVESKDLFIAEDVRDIVHRMWPYGDFYTATGGQTTVTVHLDKAAVLDVPRIATMLAHRSMRIDGATFQGRPLGHRFDPLRSELAIETPELWDSIVARLLVEYRFRETAPRASVAPDVVVAKGRFYDTMVWQSSAFAEFGVGPNDDFRDDPAVESVQERPLSSSIARRIARTYPRTSEGRCSPSSRRRIHRSSCSSSAKT</sequence>
<evidence type="ECO:0000256" key="1">
    <source>
        <dbReference type="SAM" id="MobiDB-lite"/>
    </source>
</evidence>
<reference evidence="2 3" key="1">
    <citation type="submission" date="2023-12" db="EMBL/GenBank/DDBJ databases">
        <title>Blastococcus brunescens sp. nov., an actonobacterium isolated from sandstone collected in sahara desert.</title>
        <authorList>
            <person name="Gtari M."/>
            <person name="Ghodhbane F."/>
        </authorList>
    </citation>
    <scope>NUCLEOTIDE SEQUENCE [LARGE SCALE GENOMIC DNA]</scope>
    <source>
        <strain evidence="2 3">BMG 8361</strain>
    </source>
</reference>
<gene>
    <name evidence="2" type="ORF">U6N30_04575</name>
</gene>
<keyword evidence="3" id="KW-1185">Reference proteome</keyword>
<organism evidence="2 3">
    <name type="scientific">Blastococcus brunescens</name>
    <dbReference type="NCBI Taxonomy" id="1564165"/>
    <lineage>
        <taxon>Bacteria</taxon>
        <taxon>Bacillati</taxon>
        <taxon>Actinomycetota</taxon>
        <taxon>Actinomycetes</taxon>
        <taxon>Geodermatophilales</taxon>
        <taxon>Geodermatophilaceae</taxon>
        <taxon>Blastococcus</taxon>
    </lineage>
</organism>
<dbReference type="Proteomes" id="UP001324287">
    <property type="component" value="Chromosome"/>
</dbReference>
<dbReference type="EMBL" id="CP141261">
    <property type="protein sequence ID" value="WRL64994.1"/>
    <property type="molecule type" value="Genomic_DNA"/>
</dbReference>
<feature type="region of interest" description="Disordered" evidence="1">
    <location>
        <begin position="181"/>
        <end position="223"/>
    </location>
</feature>
<dbReference type="RefSeq" id="WP_324276318.1">
    <property type="nucleotide sequence ID" value="NZ_CP141261.1"/>
</dbReference>
<evidence type="ECO:0000313" key="2">
    <source>
        <dbReference type="EMBL" id="WRL64994.1"/>
    </source>
</evidence>
<name>A0ABZ1B2M2_9ACTN</name>
<accession>A0ABZ1B2M2</accession>
<protein>
    <submittedName>
        <fullName evidence="2">Uncharacterized protein</fullName>
    </submittedName>
</protein>
<evidence type="ECO:0000313" key="3">
    <source>
        <dbReference type="Proteomes" id="UP001324287"/>
    </source>
</evidence>
<proteinExistence type="predicted"/>